<reference evidence="1 2" key="1">
    <citation type="submission" date="2015-06" db="EMBL/GenBank/DDBJ databases">
        <title>A Comprehensive Approach to Explore the Metabolic and Phylogenetic Diversity of Bacterial Steroid Degradation in the Environment: Testosterone as an Example.</title>
        <authorList>
            <person name="Yang F.-C."/>
            <person name="Chen Y.-L."/>
            <person name="Yu C.-P."/>
            <person name="Tang S.-L."/>
            <person name="Wang P.-H."/>
            <person name="Ismail W."/>
            <person name="Wang C.-H."/>
            <person name="Yang C.-Y."/>
            <person name="Chiang Y.-R."/>
        </authorList>
    </citation>
    <scope>NUCLEOTIDE SEQUENCE [LARGE SCALE GENOMIC DNA]</scope>
    <source>
        <strain evidence="1 2">DSM 18526</strain>
    </source>
</reference>
<proteinExistence type="predicted"/>
<dbReference type="OrthoDB" id="5763356at2"/>
<dbReference type="EMBL" id="CP011971">
    <property type="protein sequence ID" value="AMN45809.1"/>
    <property type="molecule type" value="Genomic_DNA"/>
</dbReference>
<organism evidence="1 2">
    <name type="scientific">Steroidobacter denitrificans</name>
    <dbReference type="NCBI Taxonomy" id="465721"/>
    <lineage>
        <taxon>Bacteria</taxon>
        <taxon>Pseudomonadati</taxon>
        <taxon>Pseudomonadota</taxon>
        <taxon>Gammaproteobacteria</taxon>
        <taxon>Steroidobacterales</taxon>
        <taxon>Steroidobacteraceae</taxon>
        <taxon>Steroidobacter</taxon>
    </lineage>
</organism>
<keyword evidence="2" id="KW-1185">Reference proteome</keyword>
<sequence length="218" mass="24974">MSPLRSLQASLFRLHDVPVEHDVDDFVFGDRRRLAEVLGAAAAEQASDEQVCLIPDEQGVRIGLYIDQTVLDRLQRNNPCQALGENNLSDFCTALEGVSHFNYLSWCLTRGRSVSLLELELQAEVDKYALALALLVRQGAGHFPGTLHARMFDSVSFLPYLDEAVRHRYQEANRHAARYCRRLDERFLRTHVPRPALWLAELRKFFRCGHMEKLRLAV</sequence>
<dbReference type="AlphaFoldDB" id="A0A127F8D8"/>
<evidence type="ECO:0000313" key="2">
    <source>
        <dbReference type="Proteomes" id="UP000070250"/>
    </source>
</evidence>
<dbReference type="KEGG" id="sdf:ACG33_01540"/>
<dbReference type="RefSeq" id="WP_066918132.1">
    <property type="nucleotide sequence ID" value="NZ_CP011971.1"/>
</dbReference>
<protein>
    <submittedName>
        <fullName evidence="1">Uncharacterized protein</fullName>
    </submittedName>
</protein>
<gene>
    <name evidence="1" type="ORF">ACG33_01540</name>
</gene>
<dbReference type="Proteomes" id="UP000070250">
    <property type="component" value="Chromosome"/>
</dbReference>
<evidence type="ECO:0000313" key="1">
    <source>
        <dbReference type="EMBL" id="AMN45809.1"/>
    </source>
</evidence>
<name>A0A127F8D8_STEDE</name>
<accession>A0A127F8D8</accession>